<dbReference type="EMBL" id="ML987189">
    <property type="protein sequence ID" value="KAF2255917.1"/>
    <property type="molecule type" value="Genomic_DNA"/>
</dbReference>
<dbReference type="Proteomes" id="UP000800094">
    <property type="component" value="Unassembled WGS sequence"/>
</dbReference>
<evidence type="ECO:0000313" key="1">
    <source>
        <dbReference type="EMBL" id="KAF2255917.1"/>
    </source>
</evidence>
<dbReference type="OrthoDB" id="62952at2759"/>
<gene>
    <name evidence="1" type="ORF">BU26DRAFT_512859</name>
</gene>
<sequence length="167" mass="18841">MNKTEEICVRPNIAKPLLSRIGPHNASLIRIVLAEYSAAAEELSQLAPHATHPPITLSFVHTLLSSFNISMAQLRVFAISIIPYGFDQATRDLMKLQAKTIMGMMPLRVKWLDAKNEPEQLEKVIEGICARENGWEKADYYEDVDSKIGLRWASPFSGRLWIKYGAE</sequence>
<organism evidence="1 2">
    <name type="scientific">Trematosphaeria pertusa</name>
    <dbReference type="NCBI Taxonomy" id="390896"/>
    <lineage>
        <taxon>Eukaryota</taxon>
        <taxon>Fungi</taxon>
        <taxon>Dikarya</taxon>
        <taxon>Ascomycota</taxon>
        <taxon>Pezizomycotina</taxon>
        <taxon>Dothideomycetes</taxon>
        <taxon>Pleosporomycetidae</taxon>
        <taxon>Pleosporales</taxon>
        <taxon>Massarineae</taxon>
        <taxon>Trematosphaeriaceae</taxon>
        <taxon>Trematosphaeria</taxon>
    </lineage>
</organism>
<protein>
    <submittedName>
        <fullName evidence="1">Uncharacterized protein</fullName>
    </submittedName>
</protein>
<name>A0A6A6J0S4_9PLEO</name>
<accession>A0A6A6J0S4</accession>
<evidence type="ECO:0000313" key="2">
    <source>
        <dbReference type="Proteomes" id="UP000800094"/>
    </source>
</evidence>
<reference evidence="1" key="1">
    <citation type="journal article" date="2020" name="Stud. Mycol.">
        <title>101 Dothideomycetes genomes: a test case for predicting lifestyles and emergence of pathogens.</title>
        <authorList>
            <person name="Haridas S."/>
            <person name="Albert R."/>
            <person name="Binder M."/>
            <person name="Bloem J."/>
            <person name="Labutti K."/>
            <person name="Salamov A."/>
            <person name="Andreopoulos B."/>
            <person name="Baker S."/>
            <person name="Barry K."/>
            <person name="Bills G."/>
            <person name="Bluhm B."/>
            <person name="Cannon C."/>
            <person name="Castanera R."/>
            <person name="Culley D."/>
            <person name="Daum C."/>
            <person name="Ezra D."/>
            <person name="Gonzalez J."/>
            <person name="Henrissat B."/>
            <person name="Kuo A."/>
            <person name="Liang C."/>
            <person name="Lipzen A."/>
            <person name="Lutzoni F."/>
            <person name="Magnuson J."/>
            <person name="Mondo S."/>
            <person name="Nolan M."/>
            <person name="Ohm R."/>
            <person name="Pangilinan J."/>
            <person name="Park H.-J."/>
            <person name="Ramirez L."/>
            <person name="Alfaro M."/>
            <person name="Sun H."/>
            <person name="Tritt A."/>
            <person name="Yoshinaga Y."/>
            <person name="Zwiers L.-H."/>
            <person name="Turgeon B."/>
            <person name="Goodwin S."/>
            <person name="Spatafora J."/>
            <person name="Crous P."/>
            <person name="Grigoriev I."/>
        </authorList>
    </citation>
    <scope>NUCLEOTIDE SEQUENCE</scope>
    <source>
        <strain evidence="1">CBS 122368</strain>
    </source>
</reference>
<dbReference type="AlphaFoldDB" id="A0A6A6J0S4"/>
<keyword evidence="2" id="KW-1185">Reference proteome</keyword>
<dbReference type="RefSeq" id="XP_033690921.1">
    <property type="nucleotide sequence ID" value="XM_033827488.1"/>
</dbReference>
<proteinExistence type="predicted"/>
<dbReference type="GeneID" id="54580818"/>